<proteinExistence type="inferred from homology"/>
<accession>A0ABW3MSI3</accession>
<keyword evidence="3 6" id="KW-0812">Transmembrane</keyword>
<keyword evidence="8" id="KW-1185">Reference proteome</keyword>
<keyword evidence="5 6" id="KW-0472">Membrane</keyword>
<organism evidence="7 8">
    <name type="scientific">Terrabacter terrigena</name>
    <dbReference type="NCBI Taxonomy" id="574718"/>
    <lineage>
        <taxon>Bacteria</taxon>
        <taxon>Bacillati</taxon>
        <taxon>Actinomycetota</taxon>
        <taxon>Actinomycetes</taxon>
        <taxon>Micrococcales</taxon>
        <taxon>Intrasporangiaceae</taxon>
        <taxon>Terrabacter</taxon>
    </lineage>
</organism>
<feature type="transmembrane region" description="Helical" evidence="6">
    <location>
        <begin position="43"/>
        <end position="63"/>
    </location>
</feature>
<dbReference type="Pfam" id="PF01925">
    <property type="entry name" value="TauE"/>
    <property type="match status" value="1"/>
</dbReference>
<evidence type="ECO:0000256" key="3">
    <source>
        <dbReference type="ARBA" id="ARBA00022692"/>
    </source>
</evidence>
<dbReference type="EMBL" id="JBHTKH010000002">
    <property type="protein sequence ID" value="MFD1053561.1"/>
    <property type="molecule type" value="Genomic_DNA"/>
</dbReference>
<sequence length="255" mass="25526">MTVLLLAPLLGLLVGLVMGALGGGGAVVSVPVLVYLLHQQVREATTVSLVVVLFGAVVGLVGLRGTGRVDWRTGLVFGGLGLGGSVLGSRWSVLLDPRVLLAGFAVLLAVVGVLTWLHARRPEARGEGAGEVSLTQLVPTAFGVGALTGFFGVGGGFVTVPALAVVMRLPAVVATSTSLVVIAVNASAALVTRVLGGGVGQVPWDLVVTFALGTGAGTWLGSRVSCRAGGPVLLRAFALFLAVLAVVVGAEALRA</sequence>
<keyword evidence="6" id="KW-1003">Cell membrane</keyword>
<evidence type="ECO:0000313" key="8">
    <source>
        <dbReference type="Proteomes" id="UP001597046"/>
    </source>
</evidence>
<comment type="caution">
    <text evidence="7">The sequence shown here is derived from an EMBL/GenBank/DDBJ whole genome shotgun (WGS) entry which is preliminary data.</text>
</comment>
<dbReference type="PANTHER" id="PTHR43701">
    <property type="entry name" value="MEMBRANE TRANSPORTER PROTEIN MJ0441-RELATED"/>
    <property type="match status" value="1"/>
</dbReference>
<name>A0ABW3MSI3_9MICO</name>
<keyword evidence="4 6" id="KW-1133">Transmembrane helix</keyword>
<dbReference type="InterPro" id="IPR002781">
    <property type="entry name" value="TM_pro_TauE-like"/>
</dbReference>
<evidence type="ECO:0000256" key="5">
    <source>
        <dbReference type="ARBA" id="ARBA00023136"/>
    </source>
</evidence>
<evidence type="ECO:0000256" key="1">
    <source>
        <dbReference type="ARBA" id="ARBA00004141"/>
    </source>
</evidence>
<evidence type="ECO:0000256" key="4">
    <source>
        <dbReference type="ARBA" id="ARBA00022989"/>
    </source>
</evidence>
<feature type="transmembrane region" description="Helical" evidence="6">
    <location>
        <begin position="140"/>
        <end position="163"/>
    </location>
</feature>
<comment type="similarity">
    <text evidence="2 6">Belongs to the 4-toluene sulfonate uptake permease (TSUP) (TC 2.A.102) family.</text>
</comment>
<evidence type="ECO:0000256" key="2">
    <source>
        <dbReference type="ARBA" id="ARBA00009142"/>
    </source>
</evidence>
<protein>
    <recommendedName>
        <fullName evidence="6">Probable membrane transporter protein</fullName>
    </recommendedName>
</protein>
<evidence type="ECO:0000313" key="7">
    <source>
        <dbReference type="EMBL" id="MFD1053561.1"/>
    </source>
</evidence>
<evidence type="ECO:0000256" key="6">
    <source>
        <dbReference type="RuleBase" id="RU363041"/>
    </source>
</evidence>
<dbReference type="InterPro" id="IPR051598">
    <property type="entry name" value="TSUP/Inactive_protease-like"/>
</dbReference>
<dbReference type="PANTHER" id="PTHR43701:SF2">
    <property type="entry name" value="MEMBRANE TRANSPORTER PROTEIN YJNA-RELATED"/>
    <property type="match status" value="1"/>
</dbReference>
<feature type="transmembrane region" description="Helical" evidence="6">
    <location>
        <begin position="232"/>
        <end position="253"/>
    </location>
</feature>
<feature type="transmembrane region" description="Helical" evidence="6">
    <location>
        <begin position="202"/>
        <end position="220"/>
    </location>
</feature>
<feature type="transmembrane region" description="Helical" evidence="6">
    <location>
        <begin position="75"/>
        <end position="93"/>
    </location>
</feature>
<dbReference type="RefSeq" id="WP_386051143.1">
    <property type="nucleotide sequence ID" value="NZ_JBHTKH010000002.1"/>
</dbReference>
<dbReference type="Proteomes" id="UP001597046">
    <property type="component" value="Unassembled WGS sequence"/>
</dbReference>
<reference evidence="8" key="1">
    <citation type="journal article" date="2019" name="Int. J. Syst. Evol. Microbiol.">
        <title>The Global Catalogue of Microorganisms (GCM) 10K type strain sequencing project: providing services to taxonomists for standard genome sequencing and annotation.</title>
        <authorList>
            <consortium name="The Broad Institute Genomics Platform"/>
            <consortium name="The Broad Institute Genome Sequencing Center for Infectious Disease"/>
            <person name="Wu L."/>
            <person name="Ma J."/>
        </authorList>
    </citation>
    <scope>NUCLEOTIDE SEQUENCE [LARGE SCALE GENOMIC DNA]</scope>
    <source>
        <strain evidence="8">CCUG 57508</strain>
    </source>
</reference>
<comment type="subcellular location">
    <subcellularLocation>
        <location evidence="6">Cell membrane</location>
        <topology evidence="6">Multi-pass membrane protein</topology>
    </subcellularLocation>
    <subcellularLocation>
        <location evidence="1">Membrane</location>
        <topology evidence="1">Multi-pass membrane protein</topology>
    </subcellularLocation>
</comment>
<feature type="transmembrane region" description="Helical" evidence="6">
    <location>
        <begin position="169"/>
        <end position="190"/>
    </location>
</feature>
<gene>
    <name evidence="7" type="ORF">ACFQ2V_04510</name>
</gene>
<feature type="transmembrane region" description="Helical" evidence="6">
    <location>
        <begin position="99"/>
        <end position="119"/>
    </location>
</feature>